<dbReference type="Proteomes" id="UP000318571">
    <property type="component" value="Chromosome 5"/>
</dbReference>
<comment type="subunit">
    <text evidence="3">Interacts promiscuously (via SAM domain) with EPHA5, EPHA6, EPHA7, EPHA8, EPHB1, EPHB2, EPHB3 and EPHB4 (via SAM domain) (in vitro).</text>
</comment>
<comment type="subcellular location">
    <subcellularLocation>
        <location evidence="1">Cytoplasm</location>
    </subcellularLocation>
</comment>
<feature type="compositionally biased region" description="Low complexity" evidence="5">
    <location>
        <begin position="113"/>
        <end position="123"/>
    </location>
</feature>
<feature type="region of interest" description="Disordered" evidence="5">
    <location>
        <begin position="185"/>
        <end position="215"/>
    </location>
</feature>
<feature type="compositionally biased region" description="Low complexity" evidence="5">
    <location>
        <begin position="295"/>
        <end position="305"/>
    </location>
</feature>
<dbReference type="AlphaFoldDB" id="A0A553PFH8"/>
<evidence type="ECO:0000259" key="6">
    <source>
        <dbReference type="PROSITE" id="PS50105"/>
    </source>
</evidence>
<evidence type="ECO:0000313" key="7">
    <source>
        <dbReference type="EMBL" id="TRY76429.1"/>
    </source>
</evidence>
<comment type="caution">
    <text evidence="7">The sequence shown here is derived from an EMBL/GenBank/DDBJ whole genome shotgun (WGS) entry which is preliminary data.</text>
</comment>
<dbReference type="EMBL" id="VCGU01000004">
    <property type="protein sequence ID" value="TRY76429.1"/>
    <property type="molecule type" value="Genomic_DNA"/>
</dbReference>
<dbReference type="PROSITE" id="PS50105">
    <property type="entry name" value="SAM_DOMAIN"/>
    <property type="match status" value="1"/>
</dbReference>
<dbReference type="Gene3D" id="1.10.150.50">
    <property type="entry name" value="Transcription Factor, Ets-1"/>
    <property type="match status" value="1"/>
</dbReference>
<dbReference type="InterPro" id="IPR051725">
    <property type="entry name" value="SAM-SH3_domain_protein"/>
</dbReference>
<dbReference type="SUPFAM" id="SSF47769">
    <property type="entry name" value="SAM/Pointed domain"/>
    <property type="match status" value="1"/>
</dbReference>
<feature type="compositionally biased region" description="Basic residues" evidence="5">
    <location>
        <begin position="155"/>
        <end position="173"/>
    </location>
</feature>
<evidence type="ECO:0000256" key="5">
    <source>
        <dbReference type="SAM" id="MobiDB-lite"/>
    </source>
</evidence>
<accession>A0A553PFH8</accession>
<evidence type="ECO:0000256" key="3">
    <source>
        <dbReference type="ARBA" id="ARBA00065890"/>
    </source>
</evidence>
<dbReference type="STRING" id="6832.A0A553PFH8"/>
<evidence type="ECO:0000256" key="1">
    <source>
        <dbReference type="ARBA" id="ARBA00004496"/>
    </source>
</evidence>
<sequence length="386" mass="42290">MATALAPSYQPSGTNALPSQYQSSNIVTEWLTFLQLGQYAREFLDNGYDELEIVKQIGPEDLDAIGVVSIHHRSFLLDAVRVLREQGAAWVYLLLGAQERVDQEYYDSGDRVSASSGIASASSMPWPEDQELSGSSCDCDPALSNGHSQCSNSRPRSRRGSRNASARRKRAQHCNHHCQNLNCQHGKGGRPNSRCSPVSSHGSNSPRVLGRDDTPSIEQSCMTETTDCPSEVSVLTSISNVRGQGFKRGLSNSSSHPATPLCDFRGIVNGGMNLAQDDIEAIQLAPSQLPNTHLQQRQQQQQQQRSGKSLSGPTHSHQYLPSSVPTSSATRDQGMGSRPTTKFTPVQLRMLVRDRLIREGIRLSSHPYTSTVRHCQLLFGAPIQPE</sequence>
<feature type="region of interest" description="Disordered" evidence="5">
    <location>
        <begin position="112"/>
        <end position="173"/>
    </location>
</feature>
<protein>
    <recommendedName>
        <fullName evidence="4">Sterile alpha motif domain-containing protein 5</fullName>
    </recommendedName>
</protein>
<dbReference type="PANTHER" id="PTHR12301:SF8">
    <property type="entry name" value="STERILE ALPHA MOTIF DOMAIN-CONTAINING PROTEIN 5"/>
    <property type="match status" value="1"/>
</dbReference>
<evidence type="ECO:0000256" key="2">
    <source>
        <dbReference type="ARBA" id="ARBA00022490"/>
    </source>
</evidence>
<feature type="compositionally biased region" description="Polar residues" evidence="5">
    <location>
        <begin position="306"/>
        <end position="331"/>
    </location>
</feature>
<name>A0A553PFH8_TIGCA</name>
<dbReference type="FunFam" id="1.10.150.50:FF:000055">
    <property type="entry name" value="Sterile alpha motif domain containing 5"/>
    <property type="match status" value="1"/>
</dbReference>
<dbReference type="GO" id="GO:0005737">
    <property type="term" value="C:cytoplasm"/>
    <property type="evidence" value="ECO:0007669"/>
    <property type="project" value="UniProtKB-SubCell"/>
</dbReference>
<dbReference type="PANTHER" id="PTHR12301">
    <property type="entry name" value="SAM-DOMAIN, SH3 AND NUCLEAR LOCALIZATION SIGNALS PROTEIN RELATED"/>
    <property type="match status" value="1"/>
</dbReference>
<evidence type="ECO:0000256" key="4">
    <source>
        <dbReference type="ARBA" id="ARBA00073398"/>
    </source>
</evidence>
<dbReference type="InterPro" id="IPR013761">
    <property type="entry name" value="SAM/pointed_sf"/>
</dbReference>
<organism evidence="7 8">
    <name type="scientific">Tigriopus californicus</name>
    <name type="common">Marine copepod</name>
    <dbReference type="NCBI Taxonomy" id="6832"/>
    <lineage>
        <taxon>Eukaryota</taxon>
        <taxon>Metazoa</taxon>
        <taxon>Ecdysozoa</taxon>
        <taxon>Arthropoda</taxon>
        <taxon>Crustacea</taxon>
        <taxon>Multicrustacea</taxon>
        <taxon>Hexanauplia</taxon>
        <taxon>Copepoda</taxon>
        <taxon>Harpacticoida</taxon>
        <taxon>Harpacticidae</taxon>
        <taxon>Tigriopus</taxon>
    </lineage>
</organism>
<dbReference type="Pfam" id="PF00536">
    <property type="entry name" value="SAM_1"/>
    <property type="match status" value="1"/>
</dbReference>
<dbReference type="InterPro" id="IPR001660">
    <property type="entry name" value="SAM"/>
</dbReference>
<keyword evidence="8" id="KW-1185">Reference proteome</keyword>
<gene>
    <name evidence="7" type="ORF">TCAL_12506</name>
</gene>
<keyword evidence="2" id="KW-0963">Cytoplasm</keyword>
<dbReference type="SMART" id="SM00454">
    <property type="entry name" value="SAM"/>
    <property type="match status" value="1"/>
</dbReference>
<feature type="region of interest" description="Disordered" evidence="5">
    <location>
        <begin position="291"/>
        <end position="345"/>
    </location>
</feature>
<reference evidence="7 8" key="1">
    <citation type="journal article" date="2018" name="Nat. Ecol. Evol.">
        <title>Genomic signatures of mitonuclear coevolution across populations of Tigriopus californicus.</title>
        <authorList>
            <person name="Barreto F.S."/>
            <person name="Watson E.T."/>
            <person name="Lima T.G."/>
            <person name="Willett C.S."/>
            <person name="Edmands S."/>
            <person name="Li W."/>
            <person name="Burton R.S."/>
        </authorList>
    </citation>
    <scope>NUCLEOTIDE SEQUENCE [LARGE SCALE GENOMIC DNA]</scope>
    <source>
        <strain evidence="7 8">San Diego</strain>
    </source>
</reference>
<feature type="compositionally biased region" description="Polar residues" evidence="5">
    <location>
        <begin position="193"/>
        <end position="206"/>
    </location>
</feature>
<proteinExistence type="predicted"/>
<feature type="domain" description="SAM" evidence="6">
    <location>
        <begin position="22"/>
        <end position="86"/>
    </location>
</feature>
<evidence type="ECO:0000313" key="8">
    <source>
        <dbReference type="Proteomes" id="UP000318571"/>
    </source>
</evidence>